<dbReference type="CDD" id="cd16040">
    <property type="entry name" value="SPRY_PRY_SNTX"/>
    <property type="match status" value="1"/>
</dbReference>
<evidence type="ECO:0000256" key="7">
    <source>
        <dbReference type="SAM" id="Coils"/>
    </source>
</evidence>
<dbReference type="SMART" id="SM00589">
    <property type="entry name" value="PRY"/>
    <property type="match status" value="1"/>
</dbReference>
<dbReference type="InterPro" id="IPR000315">
    <property type="entry name" value="Znf_B-box"/>
</dbReference>
<dbReference type="SMART" id="SM00449">
    <property type="entry name" value="SPRY"/>
    <property type="match status" value="1"/>
</dbReference>
<accession>A0A6P7JAG2</accession>
<evidence type="ECO:0000256" key="2">
    <source>
        <dbReference type="ARBA" id="ARBA00022723"/>
    </source>
</evidence>
<name>A0A6P7JAG2_9TELE</name>
<feature type="domain" description="B box-type" evidence="9">
    <location>
        <begin position="149"/>
        <end position="189"/>
    </location>
</feature>
<dbReference type="Pfam" id="PF00622">
    <property type="entry name" value="SPRY"/>
    <property type="match status" value="1"/>
</dbReference>
<dbReference type="GO" id="GO:0008270">
    <property type="term" value="F:zinc ion binding"/>
    <property type="evidence" value="ECO:0007669"/>
    <property type="project" value="UniProtKB-KW"/>
</dbReference>
<protein>
    <submittedName>
        <fullName evidence="12">Tripartite motif-containing protein 16-like</fullName>
    </submittedName>
</protein>
<sequence length="569" mass="64274">MAHQQQLMDKKKLCCPICLDLLKDPVTIPCGHSYCMNCIKKHWDEEGQKETHSCPQCRQIFTSRPALVKNTILADLLEELEKTGLQAAPADHCFAGSGDVACDFCTGRKLKAVKSCLQCLVSYCELHLQPHYESPAFEKHKLIKPSQKLRENTCPHHGKEMKIFCRSDQQCICIVCSLNEHQNHDTVLASVERGERQKEVAKSRRKIQQRIQERGKDLKVIQQKVEAIDLCADKAVKNSEKIITQLFRLIKTMSTDVKQHIRLQQKNQVSRAKALQENLQKEISELKWKEAELEELTHTEDHTKFLHIYSSLACLSQSTRTPCIDVHPPLYFDGVVTAVSEVRDKLQGVLSDVKIKISSNVTEVTVLRQQGEPTTRAEFLQHSQQLTLDTNTANLHLVLTEGNRKATVTNEKQSYTSHPDRFTDMFQVLSRESLSGQHYWEVERGSSEVSVAVTYKDIRKSGYESGFGNDDRSWALECFSSGFAFRHNGTHTSVSGPQSSRIGVYLDHDAGTLSFYSVSDTMTLLHRVQTTFNQPLHQGLGVFGSGGRSAAEVCLLEKVSQRLTVPHDN</sequence>
<dbReference type="GO" id="GO:0016567">
    <property type="term" value="P:protein ubiquitination"/>
    <property type="evidence" value="ECO:0007669"/>
    <property type="project" value="InterPro"/>
</dbReference>
<dbReference type="SMART" id="SM00184">
    <property type="entry name" value="RING"/>
    <property type="match status" value="1"/>
</dbReference>
<dbReference type="SUPFAM" id="SSF57845">
    <property type="entry name" value="B-box zinc-binding domain"/>
    <property type="match status" value="1"/>
</dbReference>
<organism evidence="11 12">
    <name type="scientific">Parambassis ranga</name>
    <name type="common">Indian glassy fish</name>
    <dbReference type="NCBI Taxonomy" id="210632"/>
    <lineage>
        <taxon>Eukaryota</taxon>
        <taxon>Metazoa</taxon>
        <taxon>Chordata</taxon>
        <taxon>Craniata</taxon>
        <taxon>Vertebrata</taxon>
        <taxon>Euteleostomi</taxon>
        <taxon>Actinopterygii</taxon>
        <taxon>Neopterygii</taxon>
        <taxon>Teleostei</taxon>
        <taxon>Neoteleostei</taxon>
        <taxon>Acanthomorphata</taxon>
        <taxon>Ovalentaria</taxon>
        <taxon>Ambassidae</taxon>
        <taxon>Parambassis</taxon>
    </lineage>
</organism>
<dbReference type="InterPro" id="IPR003877">
    <property type="entry name" value="SPRY_dom"/>
</dbReference>
<dbReference type="SMART" id="SM00336">
    <property type="entry name" value="BBOX"/>
    <property type="match status" value="1"/>
</dbReference>
<dbReference type="Gene3D" id="4.10.830.40">
    <property type="match status" value="1"/>
</dbReference>
<dbReference type="PROSITE" id="PS00518">
    <property type="entry name" value="ZF_RING_1"/>
    <property type="match status" value="1"/>
</dbReference>
<dbReference type="InterPro" id="IPR058030">
    <property type="entry name" value="TRIM8/14/16/25/29/45/65_CC"/>
</dbReference>
<dbReference type="PANTHER" id="PTHR25465">
    <property type="entry name" value="B-BOX DOMAIN CONTAINING"/>
    <property type="match status" value="1"/>
</dbReference>
<dbReference type="InterPro" id="IPR013083">
    <property type="entry name" value="Znf_RING/FYVE/PHD"/>
</dbReference>
<dbReference type="GO" id="GO:0004842">
    <property type="term" value="F:ubiquitin-protein transferase activity"/>
    <property type="evidence" value="ECO:0007669"/>
    <property type="project" value="InterPro"/>
</dbReference>
<dbReference type="InterPro" id="IPR043136">
    <property type="entry name" value="B30.2/SPRY_sf"/>
</dbReference>
<evidence type="ECO:0000256" key="4">
    <source>
        <dbReference type="ARBA" id="ARBA00022833"/>
    </source>
</evidence>
<keyword evidence="7" id="KW-0175">Coiled coil</keyword>
<dbReference type="RefSeq" id="XP_028273837.1">
    <property type="nucleotide sequence ID" value="XM_028418036.1"/>
</dbReference>
<keyword evidence="4" id="KW-0862">Zinc</keyword>
<feature type="domain" description="RING-type" evidence="8">
    <location>
        <begin position="15"/>
        <end position="58"/>
    </location>
</feature>
<evidence type="ECO:0000259" key="8">
    <source>
        <dbReference type="PROSITE" id="PS50089"/>
    </source>
</evidence>
<evidence type="ECO:0000313" key="11">
    <source>
        <dbReference type="Proteomes" id="UP000515145"/>
    </source>
</evidence>
<dbReference type="InterPro" id="IPR003879">
    <property type="entry name" value="Butyrophylin_SPRY"/>
</dbReference>
<dbReference type="PRINTS" id="PR01407">
    <property type="entry name" value="BUTYPHLNCDUF"/>
</dbReference>
<gene>
    <name evidence="12" type="primary">LOC114443738</name>
</gene>
<dbReference type="SMART" id="SM00504">
    <property type="entry name" value="Ubox"/>
    <property type="match status" value="1"/>
</dbReference>
<dbReference type="InterPro" id="IPR017907">
    <property type="entry name" value="Znf_RING_CS"/>
</dbReference>
<dbReference type="GeneID" id="114443738"/>
<dbReference type="Gene3D" id="2.60.120.920">
    <property type="match status" value="1"/>
</dbReference>
<dbReference type="Gene3D" id="3.30.40.10">
    <property type="entry name" value="Zinc/RING finger domain, C3HC4 (zinc finger)"/>
    <property type="match status" value="1"/>
</dbReference>
<evidence type="ECO:0000256" key="5">
    <source>
        <dbReference type="ARBA" id="ARBA00022859"/>
    </source>
</evidence>
<feature type="domain" description="B30.2/SPRY" evidence="10">
    <location>
        <begin position="366"/>
        <end position="560"/>
    </location>
</feature>
<dbReference type="PROSITE" id="PS50089">
    <property type="entry name" value="ZF_RING_2"/>
    <property type="match status" value="1"/>
</dbReference>
<evidence type="ECO:0000259" key="9">
    <source>
        <dbReference type="PROSITE" id="PS50119"/>
    </source>
</evidence>
<dbReference type="PROSITE" id="PS50119">
    <property type="entry name" value="ZF_BBOX"/>
    <property type="match status" value="1"/>
</dbReference>
<keyword evidence="1" id="KW-0399">Innate immunity</keyword>
<dbReference type="CDD" id="cd19769">
    <property type="entry name" value="Bbox2_TRIM16-like"/>
    <property type="match status" value="1"/>
</dbReference>
<feature type="coiled-coil region" evidence="7">
    <location>
        <begin position="262"/>
        <end position="299"/>
    </location>
</feature>
<dbReference type="GO" id="GO:0005737">
    <property type="term" value="C:cytoplasm"/>
    <property type="evidence" value="ECO:0007669"/>
    <property type="project" value="UniProtKB-ARBA"/>
</dbReference>
<evidence type="ECO:0000259" key="10">
    <source>
        <dbReference type="PROSITE" id="PS50188"/>
    </source>
</evidence>
<dbReference type="InterPro" id="IPR001841">
    <property type="entry name" value="Znf_RING"/>
</dbReference>
<dbReference type="Pfam" id="PF00643">
    <property type="entry name" value="zf-B_box"/>
    <property type="match status" value="1"/>
</dbReference>
<dbReference type="PROSITE" id="PS50188">
    <property type="entry name" value="B302_SPRY"/>
    <property type="match status" value="1"/>
</dbReference>
<dbReference type="InterPro" id="IPR006574">
    <property type="entry name" value="PRY"/>
</dbReference>
<keyword evidence="5" id="KW-0391">Immunity</keyword>
<evidence type="ECO:0000256" key="3">
    <source>
        <dbReference type="ARBA" id="ARBA00022771"/>
    </source>
</evidence>
<dbReference type="Proteomes" id="UP000515145">
    <property type="component" value="Chromosome 12"/>
</dbReference>
<evidence type="ECO:0000313" key="12">
    <source>
        <dbReference type="RefSeq" id="XP_028273837.1"/>
    </source>
</evidence>
<dbReference type="Pfam" id="PF15227">
    <property type="entry name" value="zf-C3HC4_4"/>
    <property type="match status" value="1"/>
</dbReference>
<keyword evidence="11" id="KW-1185">Reference proteome</keyword>
<dbReference type="PANTHER" id="PTHR25465:SF5">
    <property type="entry name" value="E3 UBIQUITIN_ISG15 LIGASE TRIM25-RELATED"/>
    <property type="match status" value="1"/>
</dbReference>
<evidence type="ECO:0000256" key="6">
    <source>
        <dbReference type="PROSITE-ProRule" id="PRU00024"/>
    </source>
</evidence>
<dbReference type="OrthoDB" id="6270329at2759"/>
<dbReference type="Pfam" id="PF25600">
    <property type="entry name" value="TRIM_CC"/>
    <property type="match status" value="1"/>
</dbReference>
<evidence type="ECO:0000256" key="1">
    <source>
        <dbReference type="ARBA" id="ARBA00022588"/>
    </source>
</evidence>
<proteinExistence type="predicted"/>
<dbReference type="InterPro" id="IPR003613">
    <property type="entry name" value="Ubox_domain"/>
</dbReference>
<dbReference type="AlphaFoldDB" id="A0A6P7JAG2"/>
<dbReference type="InterPro" id="IPR001870">
    <property type="entry name" value="B30.2/SPRY"/>
</dbReference>
<dbReference type="InterPro" id="IPR013320">
    <property type="entry name" value="ConA-like_dom_sf"/>
</dbReference>
<dbReference type="InterPro" id="IPR051051">
    <property type="entry name" value="E3_ubiq-ligase_TRIM/RNF"/>
</dbReference>
<dbReference type="InParanoid" id="A0A6P7JAG2"/>
<reference evidence="12" key="1">
    <citation type="submission" date="2025-08" db="UniProtKB">
        <authorList>
            <consortium name="RefSeq"/>
        </authorList>
    </citation>
    <scope>IDENTIFICATION</scope>
</reference>
<dbReference type="SUPFAM" id="SSF57850">
    <property type="entry name" value="RING/U-box"/>
    <property type="match status" value="1"/>
</dbReference>
<dbReference type="Pfam" id="PF13765">
    <property type="entry name" value="PRY"/>
    <property type="match status" value="1"/>
</dbReference>
<keyword evidence="3 6" id="KW-0863">Zinc-finger</keyword>
<keyword evidence="2" id="KW-0479">Metal-binding</keyword>
<dbReference type="GO" id="GO:0045087">
    <property type="term" value="P:innate immune response"/>
    <property type="evidence" value="ECO:0007669"/>
    <property type="project" value="UniProtKB-KW"/>
</dbReference>
<dbReference type="Gene3D" id="3.30.160.60">
    <property type="entry name" value="Classic Zinc Finger"/>
    <property type="match status" value="1"/>
</dbReference>
<dbReference type="SUPFAM" id="SSF49899">
    <property type="entry name" value="Concanavalin A-like lectins/glucanases"/>
    <property type="match status" value="1"/>
</dbReference>